<dbReference type="EMBL" id="QQOH01000002">
    <property type="protein sequence ID" value="RDE23075.1"/>
    <property type="molecule type" value="Genomic_DNA"/>
</dbReference>
<dbReference type="InterPro" id="IPR029083">
    <property type="entry name" value="Imm32"/>
</dbReference>
<dbReference type="AlphaFoldDB" id="A0A369WU92"/>
<organism evidence="1 2">
    <name type="scientific">Motiliproteus coralliicola</name>
    <dbReference type="NCBI Taxonomy" id="2283196"/>
    <lineage>
        <taxon>Bacteria</taxon>
        <taxon>Pseudomonadati</taxon>
        <taxon>Pseudomonadota</taxon>
        <taxon>Gammaproteobacteria</taxon>
        <taxon>Oceanospirillales</taxon>
        <taxon>Oceanospirillaceae</taxon>
        <taxon>Motiliproteus</taxon>
    </lineage>
</organism>
<dbReference type="Pfam" id="PF15566">
    <property type="entry name" value="Imm32"/>
    <property type="match status" value="1"/>
</dbReference>
<accession>A0A369WU92</accession>
<comment type="caution">
    <text evidence="1">The sequence shown here is derived from an EMBL/GenBank/DDBJ whole genome shotgun (WGS) entry which is preliminary data.</text>
</comment>
<sequence>MKIFGYKKADTDIEGLLELSDIAFSTNPKTLRAIAKFLEEAADELQAMGSDFGHLHLMDEWPGWADGEPDIQVVNENK</sequence>
<evidence type="ECO:0000313" key="2">
    <source>
        <dbReference type="Proteomes" id="UP000253769"/>
    </source>
</evidence>
<evidence type="ECO:0000313" key="1">
    <source>
        <dbReference type="EMBL" id="RDE23075.1"/>
    </source>
</evidence>
<proteinExistence type="predicted"/>
<name>A0A369WU92_9GAMM</name>
<dbReference type="RefSeq" id="WP_114695700.1">
    <property type="nucleotide sequence ID" value="NZ_QQOH01000002.1"/>
</dbReference>
<reference evidence="1 2" key="1">
    <citation type="submission" date="2018-07" db="EMBL/GenBank/DDBJ databases">
        <title>Motiliproteus coralliicola sp. nov., a bacterium isolated from Coral.</title>
        <authorList>
            <person name="Wang G."/>
        </authorList>
    </citation>
    <scope>NUCLEOTIDE SEQUENCE [LARGE SCALE GENOMIC DNA]</scope>
    <source>
        <strain evidence="1 2">C34</strain>
    </source>
</reference>
<dbReference type="OrthoDB" id="6059091at2"/>
<gene>
    <name evidence="1" type="ORF">DV711_10035</name>
</gene>
<protein>
    <submittedName>
        <fullName evidence="1">Uncharacterized protein</fullName>
    </submittedName>
</protein>
<dbReference type="Proteomes" id="UP000253769">
    <property type="component" value="Unassembled WGS sequence"/>
</dbReference>
<keyword evidence="2" id="KW-1185">Reference proteome</keyword>